<evidence type="ECO:0000313" key="2">
    <source>
        <dbReference type="EMBL" id="SBW19000.1"/>
    </source>
</evidence>
<accession>A0A1C3NUN3</accession>
<evidence type="ECO:0000259" key="1">
    <source>
        <dbReference type="PROSITE" id="PS51186"/>
    </source>
</evidence>
<dbReference type="InterPro" id="IPR016181">
    <property type="entry name" value="Acyl_CoA_acyltransferase"/>
</dbReference>
<dbReference type="GO" id="GO:0016747">
    <property type="term" value="F:acyltransferase activity, transferring groups other than amino-acyl groups"/>
    <property type="evidence" value="ECO:0007669"/>
    <property type="project" value="InterPro"/>
</dbReference>
<protein>
    <recommendedName>
        <fullName evidence="1">N-acetyltransferase domain-containing protein</fullName>
    </recommendedName>
</protein>
<sequence>MGEGPTLTTLRLLALPLTVWNAGFVAEELGPLLVGTHLHRVQGITVDVTGDPTEALRRALRRRASAGRGVMTWTVRGDDSAAVGLLAVDAFGRRALVSVSIGRPYRRHGYATEVLRALAGWLEFHGSVLVEARLRMGDRTGERLAVATAFVPTSIVLPDGWRVWYRPPPF</sequence>
<feature type="domain" description="N-acetyltransferase" evidence="1">
    <location>
        <begin position="27"/>
        <end position="158"/>
    </location>
</feature>
<keyword evidence="3" id="KW-1185">Reference proteome</keyword>
<dbReference type="EMBL" id="FLUV01000365">
    <property type="protein sequence ID" value="SBW19000.1"/>
    <property type="molecule type" value="Genomic_DNA"/>
</dbReference>
<proteinExistence type="predicted"/>
<dbReference type="InterPro" id="IPR000182">
    <property type="entry name" value="GNAT_dom"/>
</dbReference>
<gene>
    <name evidence="2" type="ORF">FDG2_0915</name>
</gene>
<organism evidence="2 3">
    <name type="scientific">Candidatus Protofrankia californiensis</name>
    <dbReference type="NCBI Taxonomy" id="1839754"/>
    <lineage>
        <taxon>Bacteria</taxon>
        <taxon>Bacillati</taxon>
        <taxon>Actinomycetota</taxon>
        <taxon>Actinomycetes</taxon>
        <taxon>Frankiales</taxon>
        <taxon>Frankiaceae</taxon>
        <taxon>Protofrankia</taxon>
    </lineage>
</organism>
<dbReference type="SUPFAM" id="SSF55729">
    <property type="entry name" value="Acyl-CoA N-acyltransferases (Nat)"/>
    <property type="match status" value="1"/>
</dbReference>
<evidence type="ECO:0000313" key="3">
    <source>
        <dbReference type="Proteomes" id="UP000199013"/>
    </source>
</evidence>
<dbReference type="PROSITE" id="PS51186">
    <property type="entry name" value="GNAT"/>
    <property type="match status" value="1"/>
</dbReference>
<reference evidence="3" key="1">
    <citation type="submission" date="2016-02" db="EMBL/GenBank/DDBJ databases">
        <authorList>
            <person name="Wibberg D."/>
        </authorList>
    </citation>
    <scope>NUCLEOTIDE SEQUENCE [LARGE SCALE GENOMIC DNA]</scope>
</reference>
<name>A0A1C3NUN3_9ACTN</name>
<dbReference type="Proteomes" id="UP000199013">
    <property type="component" value="Unassembled WGS sequence"/>
</dbReference>
<dbReference type="AlphaFoldDB" id="A0A1C3NUN3"/>
<dbReference type="Gene3D" id="3.40.630.30">
    <property type="match status" value="1"/>
</dbReference>